<dbReference type="Pfam" id="PF01512">
    <property type="entry name" value="Complex1_51K"/>
    <property type="match status" value="1"/>
</dbReference>
<dbReference type="AlphaFoldDB" id="A0A4R5AY13"/>
<sequence length="498" mass="51071">MAPPRPAVAVRHIGPPRLTKGLEGAGRLGWDAHRALHAVPRPLTSGQLIALCEEGRLCGRGGAAFPFARKVEATAGSAVRRRKRTVVVVNGTEGEPGSAKDKVLLRRAPHLILDGAALAATALGALEIIVAVTDEEAARSVDDAIAERGIGTRARAVRLPEHFVTGESGALIRGLNGGRPVPPGRKGRASTRGVDGLPTLLSNAETYAQLAVLAGLGPRGYARAGTPDEPGTVLLTVTGSARFPAVVETPAGAPLGHLLDLCGARTGEGVLVGGYHGAWLTGEAAARTRVSREGLAASGGVLGAGIVMPVGRGTCPLGECARVARYLAAESAGQCGPCRLGLPDVAGAFEDLAAGRDAAAARDTVRRAARMAAGRGACAHPDGSARFVLSALDVFAADVARHVADGGCGRPVRGVLPADTGAQLSLEVDWSRCDGHGLCADLMRGTIRMDEYDYPVVPAEPIPARLEADARRAVAMCPGLALRLVPRTGHGKAPQRGR</sequence>
<keyword evidence="9" id="KW-0411">Iron-sulfur</keyword>
<dbReference type="Gene3D" id="1.20.1440.230">
    <property type="entry name" value="NADH-ubiquinone oxidoreductase 51kDa subunit, iron-sulphur binding domain"/>
    <property type="match status" value="1"/>
</dbReference>
<keyword evidence="12" id="KW-1185">Reference proteome</keyword>
<evidence type="ECO:0000256" key="2">
    <source>
        <dbReference type="ARBA" id="ARBA00001966"/>
    </source>
</evidence>
<dbReference type="InterPro" id="IPR050837">
    <property type="entry name" value="ComplexI_51kDa_subunit"/>
</dbReference>
<accession>A0A4R5AY13</accession>
<evidence type="ECO:0000256" key="9">
    <source>
        <dbReference type="ARBA" id="ARBA00023014"/>
    </source>
</evidence>
<gene>
    <name evidence="11" type="ORF">E1293_27615</name>
</gene>
<evidence type="ECO:0000256" key="1">
    <source>
        <dbReference type="ARBA" id="ARBA00001917"/>
    </source>
</evidence>
<comment type="cofactor">
    <cofactor evidence="1">
        <name>FMN</name>
        <dbReference type="ChEBI" id="CHEBI:58210"/>
    </cofactor>
</comment>
<evidence type="ECO:0000256" key="3">
    <source>
        <dbReference type="ARBA" id="ARBA00007523"/>
    </source>
</evidence>
<dbReference type="GO" id="GO:0051539">
    <property type="term" value="F:4 iron, 4 sulfur cluster binding"/>
    <property type="evidence" value="ECO:0007669"/>
    <property type="project" value="UniProtKB-KW"/>
</dbReference>
<evidence type="ECO:0000256" key="4">
    <source>
        <dbReference type="ARBA" id="ARBA00022485"/>
    </source>
</evidence>
<evidence type="ECO:0000256" key="6">
    <source>
        <dbReference type="ARBA" id="ARBA00022643"/>
    </source>
</evidence>
<dbReference type="GO" id="GO:0045333">
    <property type="term" value="P:cellular respiration"/>
    <property type="evidence" value="ECO:0007669"/>
    <property type="project" value="TreeGrafter"/>
</dbReference>
<keyword evidence="6" id="KW-0288">FMN</keyword>
<keyword evidence="4" id="KW-0004">4Fe-4S</keyword>
<name>A0A4R5AY13_9ACTN</name>
<dbReference type="GO" id="GO:0003954">
    <property type="term" value="F:NADH dehydrogenase activity"/>
    <property type="evidence" value="ECO:0007669"/>
    <property type="project" value="TreeGrafter"/>
</dbReference>
<dbReference type="InterPro" id="IPR037207">
    <property type="entry name" value="Nuop51_4Fe4S-bd_sf"/>
</dbReference>
<evidence type="ECO:0000256" key="7">
    <source>
        <dbReference type="ARBA" id="ARBA00022723"/>
    </source>
</evidence>
<reference evidence="11 12" key="1">
    <citation type="submission" date="2019-03" db="EMBL/GenBank/DDBJ databases">
        <title>Draft genome sequences of novel Actinobacteria.</title>
        <authorList>
            <person name="Sahin N."/>
            <person name="Ay H."/>
            <person name="Saygin H."/>
        </authorList>
    </citation>
    <scope>NUCLEOTIDE SEQUENCE [LARGE SCALE GENOMIC DNA]</scope>
    <source>
        <strain evidence="11 12">DSM 45941</strain>
    </source>
</reference>
<comment type="similarity">
    <text evidence="3">Belongs to the complex I 51 kDa subunit family.</text>
</comment>
<dbReference type="GO" id="GO:0046872">
    <property type="term" value="F:metal ion binding"/>
    <property type="evidence" value="ECO:0007669"/>
    <property type="project" value="UniProtKB-KW"/>
</dbReference>
<dbReference type="InterPro" id="IPR019575">
    <property type="entry name" value="Nuop51_4Fe4S-bd"/>
</dbReference>
<dbReference type="SUPFAM" id="SSF140490">
    <property type="entry name" value="Nqo1C-terminal domain-like"/>
    <property type="match status" value="1"/>
</dbReference>
<dbReference type="InterPro" id="IPR037225">
    <property type="entry name" value="Nuo51_FMN-bd_sf"/>
</dbReference>
<dbReference type="Gene3D" id="3.30.70.20">
    <property type="match status" value="1"/>
</dbReference>
<proteinExistence type="inferred from homology"/>
<dbReference type="OrthoDB" id="3396880at2"/>
<dbReference type="Gene3D" id="3.10.20.600">
    <property type="match status" value="1"/>
</dbReference>
<evidence type="ECO:0000259" key="10">
    <source>
        <dbReference type="SMART" id="SM00928"/>
    </source>
</evidence>
<dbReference type="SUPFAM" id="SSF142984">
    <property type="entry name" value="Nqo1 middle domain-like"/>
    <property type="match status" value="1"/>
</dbReference>
<organism evidence="11 12">
    <name type="scientific">Actinomadura darangshiensis</name>
    <dbReference type="NCBI Taxonomy" id="705336"/>
    <lineage>
        <taxon>Bacteria</taxon>
        <taxon>Bacillati</taxon>
        <taxon>Actinomycetota</taxon>
        <taxon>Actinomycetes</taxon>
        <taxon>Streptosporangiales</taxon>
        <taxon>Thermomonosporaceae</taxon>
        <taxon>Actinomadura</taxon>
    </lineage>
</organism>
<dbReference type="EMBL" id="SMKY01000149">
    <property type="protein sequence ID" value="TDD76114.1"/>
    <property type="molecule type" value="Genomic_DNA"/>
</dbReference>
<dbReference type="Pfam" id="PF13459">
    <property type="entry name" value="Fer4_15"/>
    <property type="match status" value="1"/>
</dbReference>
<protein>
    <submittedName>
        <fullName evidence="11">NADH-quinone oxidoreductase subunit I</fullName>
    </submittedName>
</protein>
<evidence type="ECO:0000256" key="5">
    <source>
        <dbReference type="ARBA" id="ARBA00022630"/>
    </source>
</evidence>
<dbReference type="Gene3D" id="3.40.50.11540">
    <property type="entry name" value="NADH-ubiquinone oxidoreductase 51kDa subunit"/>
    <property type="match status" value="1"/>
</dbReference>
<keyword evidence="8" id="KW-0408">Iron</keyword>
<dbReference type="InterPro" id="IPR011538">
    <property type="entry name" value="Nuo51_FMN-bd"/>
</dbReference>
<evidence type="ECO:0000313" key="12">
    <source>
        <dbReference type="Proteomes" id="UP000295578"/>
    </source>
</evidence>
<dbReference type="SMART" id="SM00928">
    <property type="entry name" value="NADH_4Fe-4S"/>
    <property type="match status" value="1"/>
</dbReference>
<dbReference type="SUPFAM" id="SSF142019">
    <property type="entry name" value="Nqo1 FMN-binding domain-like"/>
    <property type="match status" value="1"/>
</dbReference>
<evidence type="ECO:0000256" key="8">
    <source>
        <dbReference type="ARBA" id="ARBA00023004"/>
    </source>
</evidence>
<dbReference type="PANTHER" id="PTHR11780:SF10">
    <property type="entry name" value="NADH DEHYDROGENASE [UBIQUINONE] FLAVOPROTEIN 1, MITOCHONDRIAL"/>
    <property type="match status" value="1"/>
</dbReference>
<dbReference type="Proteomes" id="UP000295578">
    <property type="component" value="Unassembled WGS sequence"/>
</dbReference>
<dbReference type="PANTHER" id="PTHR11780">
    <property type="entry name" value="NADH-UBIQUINONE OXIDOREDUCTASE FLAVOPROTEIN 1 NDUFV1"/>
    <property type="match status" value="1"/>
</dbReference>
<comment type="cofactor">
    <cofactor evidence="2">
        <name>[4Fe-4S] cluster</name>
        <dbReference type="ChEBI" id="CHEBI:49883"/>
    </cofactor>
</comment>
<keyword evidence="5" id="KW-0285">Flavoprotein</keyword>
<keyword evidence="7" id="KW-0479">Metal-binding</keyword>
<comment type="caution">
    <text evidence="11">The sequence shown here is derived from an EMBL/GenBank/DDBJ whole genome shotgun (WGS) entry which is preliminary data.</text>
</comment>
<dbReference type="Pfam" id="PF10589">
    <property type="entry name" value="NADH_4Fe-4S"/>
    <property type="match status" value="1"/>
</dbReference>
<evidence type="ECO:0000313" key="11">
    <source>
        <dbReference type="EMBL" id="TDD76114.1"/>
    </source>
</evidence>
<feature type="domain" description="NADH-ubiquinone oxidoreductase 51kDa subunit iron-sulphur binding" evidence="10">
    <location>
        <begin position="317"/>
        <end position="362"/>
    </location>
</feature>